<evidence type="ECO:0000313" key="1">
    <source>
        <dbReference type="EMBL" id="RJT87359.1"/>
    </source>
</evidence>
<accession>A0A3A5MHF6</accession>
<dbReference type="EMBL" id="QZVS01000090">
    <property type="protein sequence ID" value="RJT87359.1"/>
    <property type="molecule type" value="Genomic_DNA"/>
</dbReference>
<name>A0A3A5MHF6_9MICO</name>
<reference evidence="1 2" key="1">
    <citation type="submission" date="2018-09" db="EMBL/GenBank/DDBJ databases">
        <title>Novel species of Cryobacterium.</title>
        <authorList>
            <person name="Liu Q."/>
            <person name="Xin Y.-H."/>
        </authorList>
    </citation>
    <scope>NUCLEOTIDE SEQUENCE [LARGE SCALE GENOMIC DNA]</scope>
    <source>
        <strain evidence="1 2">Hh39</strain>
    </source>
</reference>
<dbReference type="AlphaFoldDB" id="A0A3A5MHF6"/>
<keyword evidence="2" id="KW-1185">Reference proteome</keyword>
<sequence length="89" mass="10062">MKVIVSRSGGTAGIRLTWEVRVDEQADALNWADFLGSLPWNDVTDSEPVPDRYLYRIRCAPHEVVLAEPEVNGPWRDLIDRVQAANGRM</sequence>
<dbReference type="Pfam" id="PF20242">
    <property type="entry name" value="Emfourin"/>
    <property type="match status" value="1"/>
</dbReference>
<evidence type="ECO:0000313" key="2">
    <source>
        <dbReference type="Proteomes" id="UP000272015"/>
    </source>
</evidence>
<dbReference type="InterPro" id="IPR049457">
    <property type="entry name" value="Emfourin"/>
</dbReference>
<gene>
    <name evidence="1" type="ORF">D6T64_15085</name>
</gene>
<dbReference type="RefSeq" id="WP_147364584.1">
    <property type="nucleotide sequence ID" value="NZ_JBHSQA010000003.1"/>
</dbReference>
<dbReference type="Proteomes" id="UP000272015">
    <property type="component" value="Unassembled WGS sequence"/>
</dbReference>
<protein>
    <submittedName>
        <fullName evidence="1">Uncharacterized protein</fullName>
    </submittedName>
</protein>
<proteinExistence type="predicted"/>
<organism evidence="1 2">
    <name type="scientific">Cryobacterium melibiosiphilum</name>
    <dbReference type="NCBI Taxonomy" id="995039"/>
    <lineage>
        <taxon>Bacteria</taxon>
        <taxon>Bacillati</taxon>
        <taxon>Actinomycetota</taxon>
        <taxon>Actinomycetes</taxon>
        <taxon>Micrococcales</taxon>
        <taxon>Microbacteriaceae</taxon>
        <taxon>Cryobacterium</taxon>
    </lineage>
</organism>
<dbReference type="OrthoDB" id="4947318at2"/>
<comment type="caution">
    <text evidence="1">The sequence shown here is derived from an EMBL/GenBank/DDBJ whole genome shotgun (WGS) entry which is preliminary data.</text>
</comment>